<evidence type="ECO:0000313" key="3">
    <source>
        <dbReference type="Proteomes" id="UP001596002"/>
    </source>
</evidence>
<organism evidence="2 3">
    <name type="scientific">Effusibacillus consociatus</name>
    <dbReference type="NCBI Taxonomy" id="1117041"/>
    <lineage>
        <taxon>Bacteria</taxon>
        <taxon>Bacillati</taxon>
        <taxon>Bacillota</taxon>
        <taxon>Bacilli</taxon>
        <taxon>Bacillales</taxon>
        <taxon>Alicyclobacillaceae</taxon>
        <taxon>Effusibacillus</taxon>
    </lineage>
</organism>
<gene>
    <name evidence="2" type="ORF">ACFO8Q_07300</name>
</gene>
<sequence>METEQVETAASYRALYRIRPVIYQIGDMKLWMPIQRDGIVLWFFYLAVFFFFYFVFPLFRWLLPFDPLLGMTVGPIACAYWSIKLDPAGKTVPAFLWDLVCYTIRPKWFLNWEHRAFRPVRGRCRWTGRWRNVYRQVLSGTGGEQVEMSDARMYTGQVKGLHTLSMGEPTLVTWQEKQGRLTIQAGKRGRKELTMGVHQIPLMQKPVRFSTYGSARITVQGPAERKQWDVVVKGGDSG</sequence>
<name>A0ABV9Q061_9BACL</name>
<keyword evidence="1" id="KW-1133">Transmembrane helix</keyword>
<dbReference type="Proteomes" id="UP001596002">
    <property type="component" value="Unassembled WGS sequence"/>
</dbReference>
<dbReference type="Pfam" id="PF12648">
    <property type="entry name" value="TcpE"/>
    <property type="match status" value="1"/>
</dbReference>
<comment type="caution">
    <text evidence="2">The sequence shown here is derived from an EMBL/GenBank/DDBJ whole genome shotgun (WGS) entry which is preliminary data.</text>
</comment>
<protein>
    <submittedName>
        <fullName evidence="2">TcpE family conjugal transfer membrane protein</fullName>
    </submittedName>
</protein>
<accession>A0ABV9Q061</accession>
<dbReference type="InterPro" id="IPR025608">
    <property type="entry name" value="TcpE"/>
</dbReference>
<dbReference type="RefSeq" id="WP_380025087.1">
    <property type="nucleotide sequence ID" value="NZ_JBHSHC010000050.1"/>
</dbReference>
<evidence type="ECO:0000256" key="1">
    <source>
        <dbReference type="SAM" id="Phobius"/>
    </source>
</evidence>
<keyword evidence="3" id="KW-1185">Reference proteome</keyword>
<keyword evidence="1" id="KW-0812">Transmembrane</keyword>
<keyword evidence="1" id="KW-0472">Membrane</keyword>
<proteinExistence type="predicted"/>
<reference evidence="3" key="1">
    <citation type="journal article" date="2019" name="Int. J. Syst. Evol. Microbiol.">
        <title>The Global Catalogue of Microorganisms (GCM) 10K type strain sequencing project: providing services to taxonomists for standard genome sequencing and annotation.</title>
        <authorList>
            <consortium name="The Broad Institute Genomics Platform"/>
            <consortium name="The Broad Institute Genome Sequencing Center for Infectious Disease"/>
            <person name="Wu L."/>
            <person name="Ma J."/>
        </authorList>
    </citation>
    <scope>NUCLEOTIDE SEQUENCE [LARGE SCALE GENOMIC DNA]</scope>
    <source>
        <strain evidence="3">WYCCWR 12678</strain>
    </source>
</reference>
<feature type="transmembrane region" description="Helical" evidence="1">
    <location>
        <begin position="39"/>
        <end position="59"/>
    </location>
</feature>
<dbReference type="EMBL" id="JBHSHC010000050">
    <property type="protein sequence ID" value="MFC4767169.1"/>
    <property type="molecule type" value="Genomic_DNA"/>
</dbReference>
<evidence type="ECO:0000313" key="2">
    <source>
        <dbReference type="EMBL" id="MFC4767169.1"/>
    </source>
</evidence>